<gene>
    <name evidence="1" type="ORF">ZEAMMB73_Zm00001d006487</name>
</gene>
<dbReference type="EMBL" id="CM007648">
    <property type="protein sequence ID" value="ONM24026.1"/>
    <property type="molecule type" value="Genomic_DNA"/>
</dbReference>
<dbReference type="InParanoid" id="A0A1D6EX06"/>
<accession>A0A1D6EX06</accession>
<reference evidence="1" key="1">
    <citation type="submission" date="2015-12" db="EMBL/GenBank/DDBJ databases">
        <title>Update maize B73 reference genome by single molecule sequencing technologies.</title>
        <authorList>
            <consortium name="Maize Genome Sequencing Project"/>
            <person name="Ware D."/>
        </authorList>
    </citation>
    <scope>NUCLEOTIDE SEQUENCE [LARGE SCALE GENOMIC DNA]</scope>
    <source>
        <tissue evidence="1">Seedling</tissue>
    </source>
</reference>
<protein>
    <submittedName>
        <fullName evidence="1">Uncharacterized protein</fullName>
    </submittedName>
</protein>
<dbReference type="AlphaFoldDB" id="A0A1D6EX06"/>
<evidence type="ECO:0000313" key="1">
    <source>
        <dbReference type="EMBL" id="ONM24026.1"/>
    </source>
</evidence>
<organism evidence="1">
    <name type="scientific">Zea mays</name>
    <name type="common">Maize</name>
    <dbReference type="NCBI Taxonomy" id="4577"/>
    <lineage>
        <taxon>Eukaryota</taxon>
        <taxon>Viridiplantae</taxon>
        <taxon>Streptophyta</taxon>
        <taxon>Embryophyta</taxon>
        <taxon>Tracheophyta</taxon>
        <taxon>Spermatophyta</taxon>
        <taxon>Magnoliopsida</taxon>
        <taxon>Liliopsida</taxon>
        <taxon>Poales</taxon>
        <taxon>Poaceae</taxon>
        <taxon>PACMAD clade</taxon>
        <taxon>Panicoideae</taxon>
        <taxon>Andropogonodae</taxon>
        <taxon>Andropogoneae</taxon>
        <taxon>Tripsacinae</taxon>
        <taxon>Zea</taxon>
    </lineage>
</organism>
<sequence length="94" mass="10404">MSAFSVTNRVFSILSLLTSHGRQASVPSIMLNYPQQQLLKQDDAFGSIATQDSPATSFAMLSTSTKQENKIVDKHDDELMNNDLPSPPKKYVTE</sequence>
<name>A0A1D6EX06_MAIZE</name>
<proteinExistence type="predicted"/>